<evidence type="ECO:0000313" key="3">
    <source>
        <dbReference type="Proteomes" id="UP000245959"/>
    </source>
</evidence>
<dbReference type="Gene3D" id="3.40.50.300">
    <property type="entry name" value="P-loop containing nucleotide triphosphate hydrolases"/>
    <property type="match status" value="1"/>
</dbReference>
<evidence type="ECO:0000259" key="1">
    <source>
        <dbReference type="Pfam" id="PF01656"/>
    </source>
</evidence>
<evidence type="ECO:0000313" key="2">
    <source>
        <dbReference type="EMBL" id="PVY39786.1"/>
    </source>
</evidence>
<proteinExistence type="predicted"/>
<gene>
    <name evidence="2" type="ORF">C8D82_11927</name>
</gene>
<keyword evidence="3" id="KW-1185">Reference proteome</keyword>
<organism evidence="2 3">
    <name type="scientific">Victivallis vadensis</name>
    <dbReference type="NCBI Taxonomy" id="172901"/>
    <lineage>
        <taxon>Bacteria</taxon>
        <taxon>Pseudomonadati</taxon>
        <taxon>Lentisphaerota</taxon>
        <taxon>Lentisphaeria</taxon>
        <taxon>Victivallales</taxon>
        <taxon>Victivallaceae</taxon>
        <taxon>Victivallis</taxon>
    </lineage>
</organism>
<dbReference type="AlphaFoldDB" id="A0A2U1ATN5"/>
<accession>A0A2U1ATN5</accession>
<name>A0A2U1ATN5_9BACT</name>
<dbReference type="InterPro" id="IPR002586">
    <property type="entry name" value="CobQ/CobB/MinD/ParA_Nub-bd_dom"/>
</dbReference>
<dbReference type="Proteomes" id="UP000245959">
    <property type="component" value="Unassembled WGS sequence"/>
</dbReference>
<dbReference type="Pfam" id="PF01656">
    <property type="entry name" value="CbiA"/>
    <property type="match status" value="1"/>
</dbReference>
<protein>
    <submittedName>
        <fullName evidence="2">CobQ/CobB/MinD/ParA family nucleotide binding protein</fullName>
    </submittedName>
</protein>
<reference evidence="2 3" key="1">
    <citation type="submission" date="2018-04" db="EMBL/GenBank/DDBJ databases">
        <title>Genomic Encyclopedia of Type Strains, Phase IV (KMG-IV): sequencing the most valuable type-strain genomes for metagenomic binning, comparative biology and taxonomic classification.</title>
        <authorList>
            <person name="Goeker M."/>
        </authorList>
    </citation>
    <scope>NUCLEOTIDE SEQUENCE [LARGE SCALE GENOMIC DNA]</scope>
    <source>
        <strain evidence="2 3">DSM 14823</strain>
    </source>
</reference>
<dbReference type="InterPro" id="IPR027417">
    <property type="entry name" value="P-loop_NTPase"/>
</dbReference>
<sequence length="282" mass="32112">MRRMLIFIAGTKGGVGKSFASAMLAGAAEDLGLSLTVYDTDNENRTLTTLMKEHCRFLDEQKETYPLDEVINSLYESSPVTVTIVDMKAGTSRSTQEWFSSVPWDALRKIDVDVYVAGCVTSDPDSVRTFGPWLEYFHNIDFPVHYLLIKNAKDGDNFFVCDSLLEPGMREMELDYSVFFISPIEQEYIGKLNNNDILLRDYLHGKGPKTLLPTIMQKSRLRNHYYAITDQFIEFFVSGMEANERNESRQKILTSVQKRIALRSGVQPDELEKEETAKSKGN</sequence>
<feature type="domain" description="CobQ/CobB/MinD/ParA nucleotide binding" evidence="1">
    <location>
        <begin position="6"/>
        <end position="48"/>
    </location>
</feature>
<dbReference type="SUPFAM" id="SSF52540">
    <property type="entry name" value="P-loop containing nucleoside triphosphate hydrolases"/>
    <property type="match status" value="1"/>
</dbReference>
<dbReference type="RefSeq" id="WP_116884554.1">
    <property type="nucleotide sequence ID" value="NZ_CABMMC010000007.1"/>
</dbReference>
<comment type="caution">
    <text evidence="2">The sequence shown here is derived from an EMBL/GenBank/DDBJ whole genome shotgun (WGS) entry which is preliminary data.</text>
</comment>
<dbReference type="EMBL" id="QEKH01000019">
    <property type="protein sequence ID" value="PVY39786.1"/>
    <property type="molecule type" value="Genomic_DNA"/>
</dbReference>
<dbReference type="GeneID" id="78295846"/>